<name>A0ABU2L3P1_9ACTN</name>
<dbReference type="InterPro" id="IPR011576">
    <property type="entry name" value="Pyridox_Oxase_N"/>
</dbReference>
<dbReference type="Pfam" id="PF01243">
    <property type="entry name" value="PNPOx_N"/>
    <property type="match status" value="1"/>
</dbReference>
<proteinExistence type="predicted"/>
<dbReference type="EMBL" id="JAVREN010000004">
    <property type="protein sequence ID" value="MDT0306185.1"/>
    <property type="molecule type" value="Genomic_DNA"/>
</dbReference>
<accession>A0ABU2L3P1</accession>
<dbReference type="Gene3D" id="2.30.110.10">
    <property type="entry name" value="Electron Transport, Fmn-binding Protein, Chain A"/>
    <property type="match status" value="1"/>
</dbReference>
<keyword evidence="1" id="KW-0560">Oxidoreductase</keyword>
<dbReference type="RefSeq" id="WP_311629105.1">
    <property type="nucleotide sequence ID" value="NZ_JAVREN010000004.1"/>
</dbReference>
<gene>
    <name evidence="3" type="ORF">RM780_04305</name>
</gene>
<dbReference type="SUPFAM" id="SSF50475">
    <property type="entry name" value="FMN-binding split barrel"/>
    <property type="match status" value="1"/>
</dbReference>
<dbReference type="InterPro" id="IPR052019">
    <property type="entry name" value="F420H2_bilvrd_red/Heme_oxyg"/>
</dbReference>
<dbReference type="PANTHER" id="PTHR35176:SF6">
    <property type="entry name" value="HEME OXYGENASE HI_0854-RELATED"/>
    <property type="match status" value="1"/>
</dbReference>
<organism evidence="3 4">
    <name type="scientific">Streptomyces boetiae</name>
    <dbReference type="NCBI Taxonomy" id="3075541"/>
    <lineage>
        <taxon>Bacteria</taxon>
        <taxon>Bacillati</taxon>
        <taxon>Actinomycetota</taxon>
        <taxon>Actinomycetes</taxon>
        <taxon>Kitasatosporales</taxon>
        <taxon>Streptomycetaceae</taxon>
        <taxon>Streptomyces</taxon>
    </lineage>
</organism>
<feature type="domain" description="Pyridoxamine 5'-phosphate oxidase N-terminal" evidence="2">
    <location>
        <begin position="6"/>
        <end position="132"/>
    </location>
</feature>
<keyword evidence="4" id="KW-1185">Reference proteome</keyword>
<dbReference type="InterPro" id="IPR012349">
    <property type="entry name" value="Split_barrel_FMN-bd"/>
</dbReference>
<evidence type="ECO:0000313" key="4">
    <source>
        <dbReference type="Proteomes" id="UP001183388"/>
    </source>
</evidence>
<evidence type="ECO:0000313" key="3">
    <source>
        <dbReference type="EMBL" id="MDT0306185.1"/>
    </source>
</evidence>
<protein>
    <submittedName>
        <fullName evidence="3">Pyridoxamine 5'-phosphate oxidase family protein</fullName>
    </submittedName>
</protein>
<dbReference type="Proteomes" id="UP001183388">
    <property type="component" value="Unassembled WGS sequence"/>
</dbReference>
<sequence>MALTRDEREEFLAAPHIAALAVDAGPGRGPLVVPIWYAYEPGGRPWVLTGADSRKARLIRAAGRFSLMVERLEPTVRYVSVEGPAELTPADEATHRTMASRYLTGAPLDAYLTMARDFGPQVVIHLTPTHWLSSDMGSPTGPA</sequence>
<reference evidence="4" key="1">
    <citation type="submission" date="2023-07" db="EMBL/GenBank/DDBJ databases">
        <title>30 novel species of actinomycetes from the DSMZ collection.</title>
        <authorList>
            <person name="Nouioui I."/>
        </authorList>
    </citation>
    <scope>NUCLEOTIDE SEQUENCE [LARGE SCALE GENOMIC DNA]</scope>
    <source>
        <strain evidence="4">DSM 44917</strain>
    </source>
</reference>
<evidence type="ECO:0000256" key="1">
    <source>
        <dbReference type="ARBA" id="ARBA00023002"/>
    </source>
</evidence>
<dbReference type="PANTHER" id="PTHR35176">
    <property type="entry name" value="HEME OXYGENASE HI_0854-RELATED"/>
    <property type="match status" value="1"/>
</dbReference>
<evidence type="ECO:0000259" key="2">
    <source>
        <dbReference type="Pfam" id="PF01243"/>
    </source>
</evidence>
<comment type="caution">
    <text evidence="3">The sequence shown here is derived from an EMBL/GenBank/DDBJ whole genome shotgun (WGS) entry which is preliminary data.</text>
</comment>